<comment type="caution">
    <text evidence="1">The sequence shown here is derived from an EMBL/GenBank/DDBJ whole genome shotgun (WGS) entry which is preliminary data.</text>
</comment>
<dbReference type="EMBL" id="BKCJ011812013">
    <property type="protein sequence ID" value="GFD54934.1"/>
    <property type="molecule type" value="Genomic_DNA"/>
</dbReference>
<sequence>KISGWPEEDEKVAESVLCRVEVVDHFDVQAFGSADVFEDVPVCAGGSSNHVSLSNKISGISTHAHWNSVTKKQATFSETV</sequence>
<evidence type="ECO:0000313" key="1">
    <source>
        <dbReference type="EMBL" id="GFD54934.1"/>
    </source>
</evidence>
<name>A0A699XEH0_TANCI</name>
<feature type="non-terminal residue" evidence="1">
    <location>
        <position position="1"/>
    </location>
</feature>
<accession>A0A699XEH0</accession>
<proteinExistence type="predicted"/>
<gene>
    <name evidence="1" type="ORF">Tci_926903</name>
</gene>
<organism evidence="1">
    <name type="scientific">Tanacetum cinerariifolium</name>
    <name type="common">Dalmatian daisy</name>
    <name type="synonym">Chrysanthemum cinerariifolium</name>
    <dbReference type="NCBI Taxonomy" id="118510"/>
    <lineage>
        <taxon>Eukaryota</taxon>
        <taxon>Viridiplantae</taxon>
        <taxon>Streptophyta</taxon>
        <taxon>Embryophyta</taxon>
        <taxon>Tracheophyta</taxon>
        <taxon>Spermatophyta</taxon>
        <taxon>Magnoliopsida</taxon>
        <taxon>eudicotyledons</taxon>
        <taxon>Gunneridae</taxon>
        <taxon>Pentapetalae</taxon>
        <taxon>asterids</taxon>
        <taxon>campanulids</taxon>
        <taxon>Asterales</taxon>
        <taxon>Asteraceae</taxon>
        <taxon>Asteroideae</taxon>
        <taxon>Anthemideae</taxon>
        <taxon>Anthemidinae</taxon>
        <taxon>Tanacetum</taxon>
    </lineage>
</organism>
<reference evidence="1" key="1">
    <citation type="journal article" date="2019" name="Sci. Rep.">
        <title>Draft genome of Tanacetum cinerariifolium, the natural source of mosquito coil.</title>
        <authorList>
            <person name="Yamashiro T."/>
            <person name="Shiraishi A."/>
            <person name="Satake H."/>
            <person name="Nakayama K."/>
        </authorList>
    </citation>
    <scope>NUCLEOTIDE SEQUENCE</scope>
</reference>
<protein>
    <submittedName>
        <fullName evidence="1">Uncharacterized protein</fullName>
    </submittedName>
</protein>
<dbReference type="AlphaFoldDB" id="A0A699XEH0"/>